<dbReference type="EMBL" id="JBHLUE010000011">
    <property type="protein sequence ID" value="MFC0565531.1"/>
    <property type="molecule type" value="Genomic_DNA"/>
</dbReference>
<gene>
    <name evidence="8" type="ORF">ACFFHU_15475</name>
</gene>
<dbReference type="Proteomes" id="UP001589894">
    <property type="component" value="Unassembled WGS sequence"/>
</dbReference>
<keyword evidence="9" id="KW-1185">Reference proteome</keyword>
<comment type="function">
    <text evidence="1 6">Exhibits S-adenosyl-L-methionine-dependent methyltransferase activity.</text>
</comment>
<dbReference type="GO" id="GO:0032259">
    <property type="term" value="P:methylation"/>
    <property type="evidence" value="ECO:0007669"/>
    <property type="project" value="UniProtKB-KW"/>
</dbReference>
<feature type="region of interest" description="Disordered" evidence="7">
    <location>
        <begin position="154"/>
        <end position="236"/>
    </location>
</feature>
<proteinExistence type="inferred from homology"/>
<reference evidence="8 9" key="1">
    <citation type="submission" date="2024-09" db="EMBL/GenBank/DDBJ databases">
        <authorList>
            <person name="Sun Q."/>
            <person name="Mori K."/>
        </authorList>
    </citation>
    <scope>NUCLEOTIDE SEQUENCE [LARGE SCALE GENOMIC DNA]</scope>
    <source>
        <strain evidence="8 9">TBRC 2205</strain>
    </source>
</reference>
<comment type="caution">
    <text evidence="8">The sequence shown here is derived from an EMBL/GenBank/DDBJ whole genome shotgun (WGS) entry which is preliminary data.</text>
</comment>
<evidence type="ECO:0000256" key="7">
    <source>
        <dbReference type="SAM" id="MobiDB-lite"/>
    </source>
</evidence>
<feature type="compositionally biased region" description="Low complexity" evidence="7">
    <location>
        <begin position="189"/>
        <end position="198"/>
    </location>
</feature>
<evidence type="ECO:0000256" key="1">
    <source>
        <dbReference type="ARBA" id="ARBA00003907"/>
    </source>
</evidence>
<dbReference type="PANTHER" id="PTHR43619">
    <property type="entry name" value="S-ADENOSYL-L-METHIONINE-DEPENDENT METHYLTRANSFERASE YKTD-RELATED"/>
    <property type="match status" value="1"/>
</dbReference>
<evidence type="ECO:0000256" key="6">
    <source>
        <dbReference type="RuleBase" id="RU362030"/>
    </source>
</evidence>
<dbReference type="Pfam" id="PF04072">
    <property type="entry name" value="LCM"/>
    <property type="match status" value="1"/>
</dbReference>
<dbReference type="InterPro" id="IPR007213">
    <property type="entry name" value="Ppm1/Ppm2/Tcmp"/>
</dbReference>
<dbReference type="InterPro" id="IPR011610">
    <property type="entry name" value="SAM_mthyl_Trfase_ML2640-like"/>
</dbReference>
<dbReference type="NCBIfam" id="TIGR00027">
    <property type="entry name" value="mthyl_TIGR00027"/>
    <property type="match status" value="1"/>
</dbReference>
<dbReference type="RefSeq" id="WP_377339392.1">
    <property type="nucleotide sequence ID" value="NZ_JBHLUE010000011.1"/>
</dbReference>
<dbReference type="SUPFAM" id="SSF53335">
    <property type="entry name" value="S-adenosyl-L-methionine-dependent methyltransferases"/>
    <property type="match status" value="1"/>
</dbReference>
<evidence type="ECO:0000256" key="4">
    <source>
        <dbReference type="ARBA" id="ARBA00022679"/>
    </source>
</evidence>
<dbReference type="Gene3D" id="3.40.50.150">
    <property type="entry name" value="Vaccinia Virus protein VP39"/>
    <property type="match status" value="1"/>
</dbReference>
<evidence type="ECO:0000256" key="3">
    <source>
        <dbReference type="ARBA" id="ARBA00022603"/>
    </source>
</evidence>
<organism evidence="8 9">
    <name type="scientific">Plantactinospora siamensis</name>
    <dbReference type="NCBI Taxonomy" id="555372"/>
    <lineage>
        <taxon>Bacteria</taxon>
        <taxon>Bacillati</taxon>
        <taxon>Actinomycetota</taxon>
        <taxon>Actinomycetes</taxon>
        <taxon>Micromonosporales</taxon>
        <taxon>Micromonosporaceae</taxon>
        <taxon>Plantactinospora</taxon>
    </lineage>
</organism>
<keyword evidence="5 6" id="KW-0949">S-adenosyl-L-methionine</keyword>
<protein>
    <recommendedName>
        <fullName evidence="6">S-adenosyl-L-methionine-dependent methyltransferase</fullName>
        <ecNumber evidence="6">2.1.1.-</ecNumber>
    </recommendedName>
</protein>
<evidence type="ECO:0000313" key="8">
    <source>
        <dbReference type="EMBL" id="MFC0565531.1"/>
    </source>
</evidence>
<sequence length="236" mass="24804">MELGQPSRTAFSAASHLAEHQVVDGGRIFHDPLAVPILGVPPDELRERWQGAGRGRRLMALFIAVRSRFAEDALAAAVDAGTRQLVVLGAGLDTFAYRNPHAGAGLRVLEVDHPATQAWKRDRLADAGIAVPPTLTFVPVDFERDVLADRVRYAGRPASDPVPGDPARPGDPVTPDDAVPPGHPARPSDPVTPDDAVPPGDPAPPGGRGRPRDPAGPTSLGRAGGHLLRATAPARR</sequence>
<comment type="similarity">
    <text evidence="2 6">Belongs to the UPF0677 family.</text>
</comment>
<dbReference type="PANTHER" id="PTHR43619:SF2">
    <property type="entry name" value="S-ADENOSYL-L-METHIONINE-DEPENDENT METHYLTRANSFERASES SUPERFAMILY PROTEIN"/>
    <property type="match status" value="1"/>
</dbReference>
<name>A0ABV6NXN0_9ACTN</name>
<dbReference type="InterPro" id="IPR029063">
    <property type="entry name" value="SAM-dependent_MTases_sf"/>
</dbReference>
<accession>A0ABV6NXN0</accession>
<dbReference type="GO" id="GO:0008168">
    <property type="term" value="F:methyltransferase activity"/>
    <property type="evidence" value="ECO:0007669"/>
    <property type="project" value="UniProtKB-KW"/>
</dbReference>
<keyword evidence="4 8" id="KW-0808">Transferase</keyword>
<evidence type="ECO:0000256" key="2">
    <source>
        <dbReference type="ARBA" id="ARBA00008138"/>
    </source>
</evidence>
<evidence type="ECO:0000313" key="9">
    <source>
        <dbReference type="Proteomes" id="UP001589894"/>
    </source>
</evidence>
<evidence type="ECO:0000256" key="5">
    <source>
        <dbReference type="ARBA" id="ARBA00022691"/>
    </source>
</evidence>
<dbReference type="EC" id="2.1.1.-" evidence="6"/>
<keyword evidence="3 6" id="KW-0489">Methyltransferase</keyword>